<name>A0A6B8KJ89_9HYPH</name>
<dbReference type="RefSeq" id="WP_154331667.1">
    <property type="nucleotide sequence ID" value="NZ_CP046052.1"/>
</dbReference>
<organism evidence="1 2">
    <name type="scientific">Methylocystis heyeri</name>
    <dbReference type="NCBI Taxonomy" id="391905"/>
    <lineage>
        <taxon>Bacteria</taxon>
        <taxon>Pseudomonadati</taxon>
        <taxon>Pseudomonadota</taxon>
        <taxon>Alphaproteobacteria</taxon>
        <taxon>Hyphomicrobiales</taxon>
        <taxon>Methylocystaceae</taxon>
        <taxon>Methylocystis</taxon>
    </lineage>
</organism>
<accession>A0A6B8KJ89</accession>
<dbReference type="EMBL" id="CP046052">
    <property type="protein sequence ID" value="QGM46623.1"/>
    <property type="molecule type" value="Genomic_DNA"/>
</dbReference>
<dbReference type="Proteomes" id="UP000309061">
    <property type="component" value="Chromosome"/>
</dbReference>
<reference evidence="1 2" key="1">
    <citation type="submission" date="2019-11" db="EMBL/GenBank/DDBJ databases">
        <title>The genome sequence of Methylocystis heyeri.</title>
        <authorList>
            <person name="Oshkin I.Y."/>
            <person name="Miroshnikov K."/>
            <person name="Dedysh S.N."/>
        </authorList>
    </citation>
    <scope>NUCLEOTIDE SEQUENCE [LARGE SCALE GENOMIC DNA]</scope>
    <source>
        <strain evidence="1 2">H2</strain>
    </source>
</reference>
<dbReference type="AlphaFoldDB" id="A0A6B8KJ89"/>
<sequence length="52" mass="5689">MSASALVELFFASFAMLCLARLVVTGFIGDAENGPFIARWGSRPQVKQKSLR</sequence>
<protein>
    <submittedName>
        <fullName evidence="1">Uncharacterized protein</fullName>
    </submittedName>
</protein>
<keyword evidence="2" id="KW-1185">Reference proteome</keyword>
<gene>
    <name evidence="1" type="ORF">H2LOC_013485</name>
</gene>
<evidence type="ECO:0000313" key="1">
    <source>
        <dbReference type="EMBL" id="QGM46623.1"/>
    </source>
</evidence>
<evidence type="ECO:0000313" key="2">
    <source>
        <dbReference type="Proteomes" id="UP000309061"/>
    </source>
</evidence>
<proteinExistence type="predicted"/>
<dbReference type="KEGG" id="mhey:H2LOC_013485"/>